<comment type="caution">
    <text evidence="1">The sequence shown here is derived from an EMBL/GenBank/DDBJ whole genome shotgun (WGS) entry which is preliminary data.</text>
</comment>
<evidence type="ECO:0000313" key="2">
    <source>
        <dbReference type="Proteomes" id="UP001590950"/>
    </source>
</evidence>
<name>A0ABR4AMK1_9LECA</name>
<protein>
    <submittedName>
        <fullName evidence="1">Uncharacterized protein</fullName>
    </submittedName>
</protein>
<dbReference type="Proteomes" id="UP001590950">
    <property type="component" value="Unassembled WGS sequence"/>
</dbReference>
<reference evidence="1 2" key="1">
    <citation type="submission" date="2024-09" db="EMBL/GenBank/DDBJ databases">
        <title>Rethinking Asexuality: The Enigmatic Case of Functional Sexual Genes in Lepraria (Stereocaulaceae).</title>
        <authorList>
            <person name="Doellman M."/>
            <person name="Sun Y."/>
            <person name="Barcenas-Pena A."/>
            <person name="Lumbsch H.T."/>
            <person name="Grewe F."/>
        </authorList>
    </citation>
    <scope>NUCLEOTIDE SEQUENCE [LARGE SCALE GENOMIC DNA]</scope>
    <source>
        <strain evidence="1 2">Mercado 3170</strain>
    </source>
</reference>
<dbReference type="EMBL" id="JBEFKJ010000003">
    <property type="protein sequence ID" value="KAL2046978.1"/>
    <property type="molecule type" value="Genomic_DNA"/>
</dbReference>
<gene>
    <name evidence="1" type="ORF">N7G274_000996</name>
</gene>
<evidence type="ECO:0000313" key="1">
    <source>
        <dbReference type="EMBL" id="KAL2046978.1"/>
    </source>
</evidence>
<organism evidence="1 2">
    <name type="scientific">Stereocaulon virgatum</name>
    <dbReference type="NCBI Taxonomy" id="373712"/>
    <lineage>
        <taxon>Eukaryota</taxon>
        <taxon>Fungi</taxon>
        <taxon>Dikarya</taxon>
        <taxon>Ascomycota</taxon>
        <taxon>Pezizomycotina</taxon>
        <taxon>Lecanoromycetes</taxon>
        <taxon>OSLEUM clade</taxon>
        <taxon>Lecanoromycetidae</taxon>
        <taxon>Lecanorales</taxon>
        <taxon>Lecanorineae</taxon>
        <taxon>Stereocaulaceae</taxon>
        <taxon>Stereocaulon</taxon>
    </lineage>
</organism>
<accession>A0ABR4AMK1</accession>
<proteinExistence type="predicted"/>
<sequence>MCASPPGRLQETLVKRTDPPHIISLLTTEKSTVAHVSKRLHEIVNPLLIEDIYDPSIPLLLRTVLRSDTLAKYIHRIMFDERDGIEIIGRGVCKLSHKHLSDLLTVMEDLELHRSITWIKPLITEDYWSQMLVEDQVIASYAKEEILGKLLAVTSGLKYLEYYYMCEIFPDDVDPSQYLDCAALEVALRHVKMTLECLHIAVQFYSWVDTWAMEPAPTFGIKGTLQSLGTSEKIVDLEAPHALL</sequence>
<keyword evidence="2" id="KW-1185">Reference proteome</keyword>